<name>A0A327L391_9BRAD</name>
<dbReference type="CDD" id="cd07377">
    <property type="entry name" value="WHTH_GntR"/>
    <property type="match status" value="1"/>
</dbReference>
<reference evidence="5 6" key="1">
    <citation type="submission" date="2017-07" db="EMBL/GenBank/DDBJ databases">
        <title>Draft Genome Sequences of Select Purple Nonsulfur Bacteria.</title>
        <authorList>
            <person name="Lasarre B."/>
            <person name="Mckinlay J.B."/>
        </authorList>
    </citation>
    <scope>NUCLEOTIDE SEQUENCE [LARGE SCALE GENOMIC DNA]</scope>
    <source>
        <strain evidence="5 6">DSM 5909</strain>
    </source>
</reference>
<keyword evidence="1" id="KW-0805">Transcription regulation</keyword>
<organism evidence="5 6">
    <name type="scientific">Rhodoplanes roseus</name>
    <dbReference type="NCBI Taxonomy" id="29409"/>
    <lineage>
        <taxon>Bacteria</taxon>
        <taxon>Pseudomonadati</taxon>
        <taxon>Pseudomonadota</taxon>
        <taxon>Alphaproteobacteria</taxon>
        <taxon>Hyphomicrobiales</taxon>
        <taxon>Nitrobacteraceae</taxon>
        <taxon>Rhodoplanes</taxon>
    </lineage>
</organism>
<dbReference type="Gene3D" id="1.10.10.10">
    <property type="entry name" value="Winged helix-like DNA-binding domain superfamily/Winged helix DNA-binding domain"/>
    <property type="match status" value="1"/>
</dbReference>
<dbReference type="InterPro" id="IPR036388">
    <property type="entry name" value="WH-like_DNA-bd_sf"/>
</dbReference>
<dbReference type="InterPro" id="IPR036390">
    <property type="entry name" value="WH_DNA-bd_sf"/>
</dbReference>
<keyword evidence="2" id="KW-0238">DNA-binding</keyword>
<dbReference type="Proteomes" id="UP000249130">
    <property type="component" value="Unassembled WGS sequence"/>
</dbReference>
<dbReference type="GO" id="GO:0003677">
    <property type="term" value="F:DNA binding"/>
    <property type="evidence" value="ECO:0007669"/>
    <property type="project" value="UniProtKB-KW"/>
</dbReference>
<evidence type="ECO:0000313" key="5">
    <source>
        <dbReference type="EMBL" id="RAI44971.1"/>
    </source>
</evidence>
<dbReference type="RefSeq" id="WP_111418199.1">
    <property type="nucleotide sequence ID" value="NZ_NPEX01000028.1"/>
</dbReference>
<evidence type="ECO:0000256" key="3">
    <source>
        <dbReference type="ARBA" id="ARBA00023163"/>
    </source>
</evidence>
<evidence type="ECO:0000256" key="1">
    <source>
        <dbReference type="ARBA" id="ARBA00023015"/>
    </source>
</evidence>
<evidence type="ECO:0000313" key="6">
    <source>
        <dbReference type="Proteomes" id="UP000249130"/>
    </source>
</evidence>
<protein>
    <recommendedName>
        <fullName evidence="4">HTH gntR-type domain-containing protein</fullName>
    </recommendedName>
</protein>
<dbReference type="EMBL" id="NPEX01000028">
    <property type="protein sequence ID" value="RAI44971.1"/>
    <property type="molecule type" value="Genomic_DNA"/>
</dbReference>
<dbReference type="Pfam" id="PF00392">
    <property type="entry name" value="GntR"/>
    <property type="match status" value="1"/>
</dbReference>
<keyword evidence="3" id="KW-0804">Transcription</keyword>
<dbReference type="GO" id="GO:0003700">
    <property type="term" value="F:DNA-binding transcription factor activity"/>
    <property type="evidence" value="ECO:0007669"/>
    <property type="project" value="InterPro"/>
</dbReference>
<gene>
    <name evidence="5" type="ORF">CH341_06360</name>
</gene>
<dbReference type="SUPFAM" id="SSF46785">
    <property type="entry name" value="Winged helix' DNA-binding domain"/>
    <property type="match status" value="1"/>
</dbReference>
<dbReference type="PROSITE" id="PS50949">
    <property type="entry name" value="HTH_GNTR"/>
    <property type="match status" value="1"/>
</dbReference>
<dbReference type="InterPro" id="IPR000524">
    <property type="entry name" value="Tscrpt_reg_HTH_GntR"/>
</dbReference>
<accession>A0A327L391</accession>
<keyword evidence="6" id="KW-1185">Reference proteome</keyword>
<dbReference type="PRINTS" id="PR00035">
    <property type="entry name" value="HTHGNTR"/>
</dbReference>
<dbReference type="AlphaFoldDB" id="A0A327L391"/>
<evidence type="ECO:0000256" key="2">
    <source>
        <dbReference type="ARBA" id="ARBA00023125"/>
    </source>
</evidence>
<feature type="domain" description="HTH gntR-type" evidence="4">
    <location>
        <begin position="11"/>
        <end position="79"/>
    </location>
</feature>
<comment type="caution">
    <text evidence="5">The sequence shown here is derived from an EMBL/GenBank/DDBJ whole genome shotgun (WGS) entry which is preliminary data.</text>
</comment>
<evidence type="ECO:0000259" key="4">
    <source>
        <dbReference type="PROSITE" id="PS50949"/>
    </source>
</evidence>
<dbReference type="SMART" id="SM00345">
    <property type="entry name" value="HTH_GNTR"/>
    <property type="match status" value="1"/>
</dbReference>
<proteinExistence type="predicted"/>
<dbReference type="OrthoDB" id="284307at2"/>
<sequence length="123" mass="13400">MEKLVGPDASDNRVDLIARRLLDQLRSMGASETGRLPSERRLAELHHCSRNTIREALARLRDRGVIEVRPRSGAYDPAAQSRSAPRLPEALAALDLVGPEVARLVAMSFGTTMSNGSKKSPRG</sequence>